<dbReference type="InterPro" id="IPR001680">
    <property type="entry name" value="WD40_rpt"/>
</dbReference>
<feature type="repeat" description="WD" evidence="1">
    <location>
        <begin position="60"/>
        <end position="91"/>
    </location>
</feature>
<protein>
    <submittedName>
        <fullName evidence="2">Uncharacterized protein</fullName>
    </submittedName>
</protein>
<reference evidence="2" key="1">
    <citation type="submission" date="2021-01" db="EMBL/GenBank/DDBJ databases">
        <authorList>
            <consortium name="Genoscope - CEA"/>
            <person name="William W."/>
        </authorList>
    </citation>
    <scope>NUCLEOTIDE SEQUENCE</scope>
</reference>
<dbReference type="PANTHER" id="PTHR19920:SF0">
    <property type="entry name" value="CYTOSOLIC IRON-SULFUR PROTEIN ASSEMBLY PROTEIN CIAO1-RELATED"/>
    <property type="match status" value="1"/>
</dbReference>
<dbReference type="PROSITE" id="PS50294">
    <property type="entry name" value="WD_REPEATS_REGION"/>
    <property type="match status" value="2"/>
</dbReference>
<keyword evidence="3" id="KW-1185">Reference proteome</keyword>
<dbReference type="Proteomes" id="UP000692954">
    <property type="component" value="Unassembled WGS sequence"/>
</dbReference>
<sequence>MQSNLKPFTYQLIKQYSIKQYEYCNAIAVNKDFSLMVAGCNQQIKVFQFKQGIFKQVSILDEHTDNVYTLNFMKRSDQFISGSRDSSIIIWIRNQKNSWICQQKLNEHISEIFCLALNNYEDLIVSGGHDKTIKFWYKQNGWLCSQTITDHTNDLHGLSFNEQQNKLISCGIDNLILVIEQSQQNKLWIVIQKIVVENFGNRLCFIDDNTFTFQPYQKEYMHVYKMNITNKQYTKTKDILIKGGSEKWLFPQQYMKLKCILVNKYATNVNLIRKKQNCDFIIEQSIEFGTGDILGCMTDDGQYLITLDYRSKEYQIRKYQEQ</sequence>
<dbReference type="SMART" id="SM00320">
    <property type="entry name" value="WD40"/>
    <property type="match status" value="4"/>
</dbReference>
<gene>
    <name evidence="2" type="ORF">PSON_ATCC_30995.1.T3590007</name>
</gene>
<dbReference type="PROSITE" id="PS50082">
    <property type="entry name" value="WD_REPEATS_2"/>
    <property type="match status" value="2"/>
</dbReference>
<dbReference type="GO" id="GO:0097361">
    <property type="term" value="C:cytosolic [4Fe-4S] assembly targeting complex"/>
    <property type="evidence" value="ECO:0007669"/>
    <property type="project" value="TreeGrafter"/>
</dbReference>
<keyword evidence="1" id="KW-0853">WD repeat</keyword>
<dbReference type="EMBL" id="CAJJDN010000359">
    <property type="protein sequence ID" value="CAD8131023.1"/>
    <property type="molecule type" value="Genomic_DNA"/>
</dbReference>
<dbReference type="FunFam" id="2.130.10.10:FF:001434">
    <property type="entry name" value="Uncharacterized protein"/>
    <property type="match status" value="1"/>
</dbReference>
<dbReference type="OrthoDB" id="674604at2759"/>
<feature type="repeat" description="WD" evidence="1">
    <location>
        <begin position="105"/>
        <end position="136"/>
    </location>
</feature>
<dbReference type="GO" id="GO:0016226">
    <property type="term" value="P:iron-sulfur cluster assembly"/>
    <property type="evidence" value="ECO:0007669"/>
    <property type="project" value="TreeGrafter"/>
</dbReference>
<dbReference type="Pfam" id="PF00400">
    <property type="entry name" value="WD40"/>
    <property type="match status" value="3"/>
</dbReference>
<organism evidence="2 3">
    <name type="scientific">Paramecium sonneborni</name>
    <dbReference type="NCBI Taxonomy" id="65129"/>
    <lineage>
        <taxon>Eukaryota</taxon>
        <taxon>Sar</taxon>
        <taxon>Alveolata</taxon>
        <taxon>Ciliophora</taxon>
        <taxon>Intramacronucleata</taxon>
        <taxon>Oligohymenophorea</taxon>
        <taxon>Peniculida</taxon>
        <taxon>Parameciidae</taxon>
        <taxon>Paramecium</taxon>
    </lineage>
</organism>
<comment type="caution">
    <text evidence="2">The sequence shown here is derived from an EMBL/GenBank/DDBJ whole genome shotgun (WGS) entry which is preliminary data.</text>
</comment>
<dbReference type="AlphaFoldDB" id="A0A8S1RUJ3"/>
<proteinExistence type="predicted"/>
<name>A0A8S1RUJ3_9CILI</name>
<evidence type="ECO:0000313" key="3">
    <source>
        <dbReference type="Proteomes" id="UP000692954"/>
    </source>
</evidence>
<dbReference type="PANTHER" id="PTHR19920">
    <property type="entry name" value="WD40 PROTEIN CIAO1"/>
    <property type="match status" value="1"/>
</dbReference>
<accession>A0A8S1RUJ3</accession>
<evidence type="ECO:0000256" key="1">
    <source>
        <dbReference type="PROSITE-ProRule" id="PRU00221"/>
    </source>
</evidence>
<evidence type="ECO:0000313" key="2">
    <source>
        <dbReference type="EMBL" id="CAD8131023.1"/>
    </source>
</evidence>